<gene>
    <name evidence="2" type="primary">TGBp1</name>
</gene>
<evidence type="ECO:0000313" key="2">
    <source>
        <dbReference type="EMBL" id="BBB06665.1"/>
    </source>
</evidence>
<name>A0A2Z5U6W5_LVX</name>
<sequence length="216" mass="23513">MEFCGGTLRTRFQRTSVPNSPVTVVHTVAGSGKTTFIRNLLIDHPQLVARTYGTPDVPNLLGYGIRDRHGDAHIVDEYPAADLRSHPSVSIVFADPLQHHGEARPAHFTCSHTHRFGKSTCSLLGTLGVYCTSDKEDSVTFAGAYLAEPVGTLIALGEDAELVLDNHRVEYLTPCQALGLTFPSVTLLTDAPIEDQPPVSRYIALTRHTDSLLILN</sequence>
<dbReference type="EMBL" id="LC335818">
    <property type="protein sequence ID" value="BBB06665.1"/>
    <property type="molecule type" value="Genomic_RNA"/>
</dbReference>
<reference evidence="2" key="1">
    <citation type="submission" date="2017-11" db="EMBL/GenBank/DDBJ databases">
        <title>Complete genome sequence of Lily virus X isolated in Japan.</title>
        <authorList>
            <person name="Nijo T."/>
            <person name="Okano Y."/>
            <person name="Kondo M."/>
            <person name="Okuhara H."/>
            <person name="Sekimura H."/>
            <person name="Fujimoto Y."/>
            <person name="Hosoe N."/>
            <person name="Maejima K."/>
            <person name="Yamaji Y."/>
            <person name="Namba S."/>
        </authorList>
    </citation>
    <scope>NUCLEOTIDE SEQUENCE</scope>
    <source>
        <strain evidence="2">J</strain>
    </source>
</reference>
<organism evidence="2">
    <name type="scientific">Lily virus X</name>
    <dbReference type="NCBI Taxonomy" id="12194"/>
    <lineage>
        <taxon>Viruses</taxon>
        <taxon>Riboviria</taxon>
        <taxon>Orthornavirae</taxon>
        <taxon>Kitrinoviricota</taxon>
        <taxon>Alsuviricetes</taxon>
        <taxon>Tymovirales</taxon>
        <taxon>Alphaflexiviridae</taxon>
        <taxon>Potexvirus</taxon>
        <taxon>Potexvirus ecslilii</taxon>
    </lineage>
</organism>
<evidence type="ECO:0000259" key="1">
    <source>
        <dbReference type="PROSITE" id="PS51657"/>
    </source>
</evidence>
<feature type="domain" description="(+)RNA virus helicase C-terminal" evidence="1">
    <location>
        <begin position="1"/>
        <end position="216"/>
    </location>
</feature>
<accession>A0A2Z5U6W5</accession>
<dbReference type="PROSITE" id="PS51657">
    <property type="entry name" value="PSRV_HELICASE"/>
    <property type="match status" value="1"/>
</dbReference>
<dbReference type="GO" id="GO:0005524">
    <property type="term" value="F:ATP binding"/>
    <property type="evidence" value="ECO:0007669"/>
    <property type="project" value="InterPro"/>
</dbReference>
<dbReference type="Pfam" id="PF01443">
    <property type="entry name" value="Viral_helicase1"/>
    <property type="match status" value="1"/>
</dbReference>
<organismHost>
    <name type="scientific">Lilium formosanum</name>
    <dbReference type="NCBI Taxonomy" id="63788"/>
</organismHost>
<protein>
    <submittedName>
        <fullName evidence="2">Triple gene block protein 1</fullName>
    </submittedName>
</protein>
<proteinExistence type="predicted"/>
<dbReference type="InterPro" id="IPR027351">
    <property type="entry name" value="(+)RNA_virus_helicase_core_dom"/>
</dbReference>